<keyword evidence="8 15" id="KW-1133">Transmembrane helix</keyword>
<dbReference type="GO" id="GO:0017040">
    <property type="term" value="F:N-acylsphingosine amidohydrolase activity"/>
    <property type="evidence" value="ECO:0007669"/>
    <property type="project" value="UniProtKB-EC"/>
</dbReference>
<comment type="catalytic activity">
    <reaction evidence="11">
        <text>an N-acylsphing-4-enine + H2O = sphing-4-enine + a fatty acid</text>
        <dbReference type="Rhea" id="RHEA:20856"/>
        <dbReference type="ChEBI" id="CHEBI:15377"/>
        <dbReference type="ChEBI" id="CHEBI:28868"/>
        <dbReference type="ChEBI" id="CHEBI:52639"/>
        <dbReference type="ChEBI" id="CHEBI:57756"/>
        <dbReference type="EC" id="3.5.1.23"/>
    </reaction>
    <physiologicalReaction direction="left-to-right" evidence="11">
        <dbReference type="Rhea" id="RHEA:20857"/>
    </physiologicalReaction>
</comment>
<feature type="binding site" evidence="13">
    <location>
        <position position="15"/>
    </location>
    <ligand>
        <name>Ca(2+)</name>
        <dbReference type="ChEBI" id="CHEBI:29108"/>
    </ligand>
</feature>
<comment type="pathway">
    <text evidence="2">Lipid metabolism; sphingolipid metabolism.</text>
</comment>
<dbReference type="EMBL" id="VYZB01001030">
    <property type="protein sequence ID" value="NWS77757.1"/>
    <property type="molecule type" value="Genomic_DNA"/>
</dbReference>
<keyword evidence="13" id="KW-0106">Calcium</keyword>
<keyword evidence="15" id="KW-0443">Lipid metabolism</keyword>
<evidence type="ECO:0000256" key="13">
    <source>
        <dbReference type="PIRSR" id="PIRSR608901-1"/>
    </source>
</evidence>
<dbReference type="PANTHER" id="PTHR46139">
    <property type="entry name" value="ALKALINE CERAMIDASE"/>
    <property type="match status" value="1"/>
</dbReference>
<keyword evidence="7" id="KW-0746">Sphingolipid metabolism</keyword>
<evidence type="ECO:0000256" key="3">
    <source>
        <dbReference type="ARBA" id="ARBA00004991"/>
    </source>
</evidence>
<name>A0A7K5I7W0_CROSL</name>
<accession>A0A7K5I7W0</accession>
<feature type="non-terminal residue" evidence="16">
    <location>
        <position position="1"/>
    </location>
</feature>
<evidence type="ECO:0000256" key="15">
    <source>
        <dbReference type="RuleBase" id="RU364079"/>
    </source>
</evidence>
<comment type="pathway">
    <text evidence="3">Sphingolipid metabolism.</text>
</comment>
<comment type="caution">
    <text evidence="16">The sequence shown here is derived from an EMBL/GenBank/DDBJ whole genome shotgun (WGS) entry which is preliminary data.</text>
</comment>
<feature type="binding site" evidence="13">
    <location>
        <position position="14"/>
    </location>
    <ligand>
        <name>Ca(2+)</name>
        <dbReference type="ChEBI" id="CHEBI:29108"/>
    </ligand>
</feature>
<feature type="binding site" evidence="14">
    <location>
        <position position="196"/>
    </location>
    <ligand>
        <name>Zn(2+)</name>
        <dbReference type="ChEBI" id="CHEBI:29105"/>
        <note>catalytic</note>
    </ligand>
</feature>
<dbReference type="AlphaFoldDB" id="A0A7K5I7W0"/>
<evidence type="ECO:0000256" key="9">
    <source>
        <dbReference type="ARBA" id="ARBA00023136"/>
    </source>
</evidence>
<feature type="binding site" evidence="13">
    <location>
        <position position="19"/>
    </location>
    <ligand>
        <name>Ca(2+)</name>
        <dbReference type="ChEBI" id="CHEBI:29108"/>
    </ligand>
</feature>
<dbReference type="Proteomes" id="UP000549499">
    <property type="component" value="Unassembled WGS sequence"/>
</dbReference>
<reference evidence="16 17" key="1">
    <citation type="submission" date="2019-09" db="EMBL/GenBank/DDBJ databases">
        <title>Bird 10,000 Genomes (B10K) Project - Family phase.</title>
        <authorList>
            <person name="Zhang G."/>
        </authorList>
    </citation>
    <scope>NUCLEOTIDE SEQUENCE [LARGE SCALE GENOMIC DNA]</scope>
    <source>
        <strain evidence="16">B10K-DU-003-44</strain>
        <tissue evidence="16">Muscle</tissue>
    </source>
</reference>
<feature type="transmembrane region" description="Helical" evidence="15">
    <location>
        <begin position="81"/>
        <end position="98"/>
    </location>
</feature>
<keyword evidence="17" id="KW-1185">Reference proteome</keyword>
<evidence type="ECO:0000256" key="14">
    <source>
        <dbReference type="PIRSR" id="PIRSR608901-2"/>
    </source>
</evidence>
<evidence type="ECO:0000313" key="17">
    <source>
        <dbReference type="Proteomes" id="UP000549499"/>
    </source>
</evidence>
<feature type="binding site" evidence="13">
    <location>
        <position position="28"/>
    </location>
    <ligand>
        <name>Ca(2+)</name>
        <dbReference type="ChEBI" id="CHEBI:29108"/>
    </ligand>
</feature>
<feature type="transmembrane region" description="Helical" evidence="15">
    <location>
        <begin position="45"/>
        <end position="69"/>
    </location>
</feature>
<keyword evidence="14" id="KW-0862">Zinc</keyword>
<evidence type="ECO:0000256" key="6">
    <source>
        <dbReference type="ARBA" id="ARBA00022801"/>
    </source>
</evidence>
<comment type="caution">
    <text evidence="15">Lacks conserved residue(s) required for the propagation of feature annotation.</text>
</comment>
<comment type="catalytic activity">
    <reaction evidence="10">
        <text>N-(9Z-octadecenoyl)-sphing-4-enine + H2O = sphing-4-enine + (9Z)-octadecenoate</text>
        <dbReference type="Rhea" id="RHEA:41299"/>
        <dbReference type="ChEBI" id="CHEBI:15377"/>
        <dbReference type="ChEBI" id="CHEBI:30823"/>
        <dbReference type="ChEBI" id="CHEBI:57756"/>
        <dbReference type="ChEBI" id="CHEBI:77996"/>
    </reaction>
    <physiologicalReaction direction="left-to-right" evidence="10">
        <dbReference type="Rhea" id="RHEA:41300"/>
    </physiologicalReaction>
</comment>
<evidence type="ECO:0000256" key="4">
    <source>
        <dbReference type="ARBA" id="ARBA00009780"/>
    </source>
</evidence>
<evidence type="ECO:0000256" key="10">
    <source>
        <dbReference type="ARBA" id="ARBA00047401"/>
    </source>
</evidence>
<evidence type="ECO:0000256" key="1">
    <source>
        <dbReference type="ARBA" id="ARBA00004141"/>
    </source>
</evidence>
<evidence type="ECO:0000256" key="11">
    <source>
        <dbReference type="ARBA" id="ARBA00048323"/>
    </source>
</evidence>
<evidence type="ECO:0000256" key="7">
    <source>
        <dbReference type="ARBA" id="ARBA00022919"/>
    </source>
</evidence>
<dbReference type="InterPro" id="IPR008901">
    <property type="entry name" value="ACER"/>
</dbReference>
<feature type="binding site" evidence="14">
    <location>
        <position position="68"/>
    </location>
    <ligand>
        <name>Zn(2+)</name>
        <dbReference type="ChEBI" id="CHEBI:29105"/>
        <note>catalytic</note>
    </ligand>
</feature>
<comment type="similarity">
    <text evidence="4 15">Belongs to the alkaline ceramidase family.</text>
</comment>
<protein>
    <recommendedName>
        <fullName evidence="15">Alkaline ceramidase</fullName>
        <ecNumber evidence="15">3.5.1.-</ecNumber>
    </recommendedName>
</protein>
<evidence type="ECO:0000256" key="12">
    <source>
        <dbReference type="ARBA" id="ARBA00049511"/>
    </source>
</evidence>
<dbReference type="Pfam" id="PF05875">
    <property type="entry name" value="Ceramidase"/>
    <property type="match status" value="1"/>
</dbReference>
<evidence type="ECO:0000256" key="5">
    <source>
        <dbReference type="ARBA" id="ARBA00022692"/>
    </source>
</evidence>
<dbReference type="GO" id="GO:0046514">
    <property type="term" value="P:ceramide catabolic process"/>
    <property type="evidence" value="ECO:0007669"/>
    <property type="project" value="TreeGrafter"/>
</dbReference>
<dbReference type="OrthoDB" id="187171at2759"/>
<organism evidence="16 17">
    <name type="scientific">Crotophaga sulcirostris</name>
    <name type="common">Groove-billed ani</name>
    <dbReference type="NCBI Taxonomy" id="33598"/>
    <lineage>
        <taxon>Eukaryota</taxon>
        <taxon>Metazoa</taxon>
        <taxon>Chordata</taxon>
        <taxon>Craniata</taxon>
        <taxon>Vertebrata</taxon>
        <taxon>Euteleostomi</taxon>
        <taxon>Archelosauria</taxon>
        <taxon>Archosauria</taxon>
        <taxon>Dinosauria</taxon>
        <taxon>Saurischia</taxon>
        <taxon>Theropoda</taxon>
        <taxon>Coelurosauria</taxon>
        <taxon>Aves</taxon>
        <taxon>Neognathae</taxon>
        <taxon>Neoaves</taxon>
        <taxon>Otidimorphae</taxon>
        <taxon>Cuculiformes</taxon>
        <taxon>Crotophagidae</taxon>
        <taxon>Crotophaga</taxon>
    </lineage>
</organism>
<feature type="binding site" evidence="14">
    <location>
        <position position="200"/>
    </location>
    <ligand>
        <name>Zn(2+)</name>
        <dbReference type="ChEBI" id="CHEBI:29105"/>
        <note>catalytic</note>
    </ligand>
</feature>
<feature type="transmembrane region" description="Helical" evidence="15">
    <location>
        <begin position="133"/>
        <end position="148"/>
    </location>
</feature>
<comment type="cofactor">
    <cofactor evidence="14">
        <name>Zn(2+)</name>
        <dbReference type="ChEBI" id="CHEBI:29105"/>
    </cofactor>
</comment>
<keyword evidence="9 15" id="KW-0472">Membrane</keyword>
<dbReference type="GO" id="GO:0046512">
    <property type="term" value="P:sphingosine biosynthetic process"/>
    <property type="evidence" value="ECO:0007669"/>
    <property type="project" value="UniProtKB-ARBA"/>
</dbReference>
<keyword evidence="13" id="KW-0479">Metal-binding</keyword>
<feature type="transmembrane region" description="Helical" evidence="15">
    <location>
        <begin position="198"/>
        <end position="219"/>
    </location>
</feature>
<evidence type="ECO:0000313" key="16">
    <source>
        <dbReference type="EMBL" id="NWS77757.1"/>
    </source>
</evidence>
<dbReference type="EC" id="3.5.1.-" evidence="15"/>
<keyword evidence="5 15" id="KW-0812">Transmembrane</keyword>
<comment type="function">
    <text evidence="15">Hydrolyzes the sphingolipid ceramide into sphingosine and free fatty acid.</text>
</comment>
<feature type="binding site" evidence="13">
    <location>
        <position position="17"/>
    </location>
    <ligand>
        <name>Ca(2+)</name>
        <dbReference type="ChEBI" id="CHEBI:29108"/>
    </ligand>
</feature>
<dbReference type="PANTHER" id="PTHR46139:SF2">
    <property type="entry name" value="ALKALINE CERAMIDASE 1"/>
    <property type="match status" value="1"/>
</dbReference>
<dbReference type="GO" id="GO:0046872">
    <property type="term" value="F:metal ion binding"/>
    <property type="evidence" value="ECO:0007669"/>
    <property type="project" value="UniProtKB-KW"/>
</dbReference>
<evidence type="ECO:0000256" key="8">
    <source>
        <dbReference type="ARBA" id="ARBA00022989"/>
    </source>
</evidence>
<feature type="transmembrane region" description="Helical" evidence="15">
    <location>
        <begin position="110"/>
        <end position="127"/>
    </location>
</feature>
<feature type="non-terminal residue" evidence="16">
    <location>
        <position position="254"/>
    </location>
</feature>
<gene>
    <name evidence="16" type="primary">Acer1</name>
    <name evidence="16" type="ORF">CROSUL_R13057</name>
</gene>
<dbReference type="UniPathway" id="UPA00222"/>
<proteinExistence type="inferred from homology"/>
<sequence length="254" mass="29848">TMPSIFSYQSAEVDWCEGNFERSAVIAEYYNTVNRTTLFSLFIPLNFLVLEGAGQSLFPAGIFSTYFHMTLSYVGQLLDELSILWTLAAAYSFWYPQVYFPKFIKSRKHFLWLTGITTLISTLMSFVKPALNAYALNCIAFHLLYLMWRELKKCDDKRVHRTATAMVVWWVLAISSWISDRWLCGLWQAINFPYFHSFWHILIAMSLLYCCPLVIYFDVSYEMPSFKPKIRYWPSDSWFAVVPYVALEKPYKQC</sequence>
<comment type="subcellular location">
    <subcellularLocation>
        <location evidence="1">Membrane</location>
        <topology evidence="1">Multi-pass membrane protein</topology>
    </subcellularLocation>
</comment>
<comment type="catalytic activity">
    <reaction evidence="12">
        <text>an N-acylsphinganine + H2O = sphinganine + a fatty acid</text>
        <dbReference type="Rhea" id="RHEA:33551"/>
        <dbReference type="ChEBI" id="CHEBI:15377"/>
        <dbReference type="ChEBI" id="CHEBI:28868"/>
        <dbReference type="ChEBI" id="CHEBI:31488"/>
        <dbReference type="ChEBI" id="CHEBI:57817"/>
    </reaction>
    <physiologicalReaction direction="left-to-right" evidence="12">
        <dbReference type="Rhea" id="RHEA:33552"/>
    </physiologicalReaction>
</comment>
<dbReference type="GO" id="GO:0016020">
    <property type="term" value="C:membrane"/>
    <property type="evidence" value="ECO:0007669"/>
    <property type="project" value="UniProtKB-SubCell"/>
</dbReference>
<dbReference type="GO" id="GO:0005783">
    <property type="term" value="C:endoplasmic reticulum"/>
    <property type="evidence" value="ECO:0007669"/>
    <property type="project" value="TreeGrafter"/>
</dbReference>
<keyword evidence="6 15" id="KW-0378">Hydrolase</keyword>
<evidence type="ECO:0000256" key="2">
    <source>
        <dbReference type="ARBA" id="ARBA00004760"/>
    </source>
</evidence>